<evidence type="ECO:0000256" key="3">
    <source>
        <dbReference type="ARBA" id="ARBA00022833"/>
    </source>
</evidence>
<keyword evidence="1" id="KW-0479">Metal-binding</keyword>
<dbReference type="Proteomes" id="UP000752696">
    <property type="component" value="Unassembled WGS sequence"/>
</dbReference>
<keyword evidence="2 4" id="KW-0863">Zinc-finger</keyword>
<dbReference type="PANTHER" id="PTHR23164:SF30">
    <property type="entry name" value="EARLY ENDOSOME ANTIGEN 1"/>
    <property type="match status" value="1"/>
</dbReference>
<dbReference type="PROSITE" id="PS00028">
    <property type="entry name" value="ZINC_FINGER_C2H2_1"/>
    <property type="match status" value="1"/>
</dbReference>
<dbReference type="InterPro" id="IPR000306">
    <property type="entry name" value="Znf_FYVE"/>
</dbReference>
<feature type="compositionally biased region" description="Polar residues" evidence="5">
    <location>
        <begin position="75"/>
        <end position="86"/>
    </location>
</feature>
<dbReference type="InterPro" id="IPR013087">
    <property type="entry name" value="Znf_C2H2_type"/>
</dbReference>
<dbReference type="PROSITE" id="PS50178">
    <property type="entry name" value="ZF_FYVE"/>
    <property type="match status" value="1"/>
</dbReference>
<dbReference type="SMART" id="SM00064">
    <property type="entry name" value="FYVE"/>
    <property type="match status" value="1"/>
</dbReference>
<dbReference type="InterPro" id="IPR017455">
    <property type="entry name" value="Znf_FYVE-rel"/>
</dbReference>
<evidence type="ECO:0000259" key="6">
    <source>
        <dbReference type="PROSITE" id="PS50178"/>
    </source>
</evidence>
<evidence type="ECO:0000313" key="8">
    <source>
        <dbReference type="Proteomes" id="UP000752696"/>
    </source>
</evidence>
<evidence type="ECO:0000256" key="1">
    <source>
        <dbReference type="ARBA" id="ARBA00022723"/>
    </source>
</evidence>
<keyword evidence="8" id="KW-1185">Reference proteome</keyword>
<dbReference type="OrthoDB" id="166134at2759"/>
<feature type="region of interest" description="Disordered" evidence="5">
    <location>
        <begin position="59"/>
        <end position="86"/>
    </location>
</feature>
<gene>
    <name evidence="7" type="ORF">MHI_LOCUS856013</name>
</gene>
<sequence length="183" mass="20822">MAATDPPLEGFLCPVCLADFPAPAPLTKHFDEFHRDDPEIFKSLKDLFGKAKSKILKREETSSRSFADTAPRSPPSRSETGTTRSHTAYFRQTRNARLERYSAQTNKLLIRLDKLLNDLPTDPVDRKAHERAVVPWIDDKDVKLCPICAKSFHVARRKHHCRLCGAVMCRDCTVFLSLRDASR</sequence>
<dbReference type="Pfam" id="PF01363">
    <property type="entry name" value="FYVE"/>
    <property type="match status" value="1"/>
</dbReference>
<evidence type="ECO:0000256" key="2">
    <source>
        <dbReference type="ARBA" id="ARBA00022771"/>
    </source>
</evidence>
<dbReference type="AlphaFoldDB" id="A0A6V7HGN0"/>
<dbReference type="EMBL" id="CAJDYZ010011390">
    <property type="protein sequence ID" value="CAD1479400.1"/>
    <property type="molecule type" value="Genomic_DNA"/>
</dbReference>
<dbReference type="Gene3D" id="3.30.40.10">
    <property type="entry name" value="Zinc/RING finger domain, C3HC4 (zinc finger)"/>
    <property type="match status" value="1"/>
</dbReference>
<evidence type="ECO:0000256" key="4">
    <source>
        <dbReference type="PROSITE-ProRule" id="PRU00091"/>
    </source>
</evidence>
<dbReference type="PANTHER" id="PTHR23164">
    <property type="entry name" value="EARLY ENDOSOME ANTIGEN 1"/>
    <property type="match status" value="1"/>
</dbReference>
<name>A0A6V7HGN0_9HYME</name>
<proteinExistence type="predicted"/>
<dbReference type="SUPFAM" id="SSF57903">
    <property type="entry name" value="FYVE/PHD zinc finger"/>
    <property type="match status" value="1"/>
</dbReference>
<dbReference type="InterPro" id="IPR013083">
    <property type="entry name" value="Znf_RING/FYVE/PHD"/>
</dbReference>
<organism evidence="7 8">
    <name type="scientific">Heterotrigona itama</name>
    <dbReference type="NCBI Taxonomy" id="395501"/>
    <lineage>
        <taxon>Eukaryota</taxon>
        <taxon>Metazoa</taxon>
        <taxon>Ecdysozoa</taxon>
        <taxon>Arthropoda</taxon>
        <taxon>Hexapoda</taxon>
        <taxon>Insecta</taxon>
        <taxon>Pterygota</taxon>
        <taxon>Neoptera</taxon>
        <taxon>Endopterygota</taxon>
        <taxon>Hymenoptera</taxon>
        <taxon>Apocrita</taxon>
        <taxon>Aculeata</taxon>
        <taxon>Apoidea</taxon>
        <taxon>Anthophila</taxon>
        <taxon>Apidae</taxon>
        <taxon>Heterotrigona</taxon>
    </lineage>
</organism>
<evidence type="ECO:0000313" key="7">
    <source>
        <dbReference type="EMBL" id="CAD1479400.1"/>
    </source>
</evidence>
<keyword evidence="3" id="KW-0862">Zinc</keyword>
<accession>A0A6V7HGN0</accession>
<dbReference type="GO" id="GO:0008270">
    <property type="term" value="F:zinc ion binding"/>
    <property type="evidence" value="ECO:0007669"/>
    <property type="project" value="UniProtKB-KW"/>
</dbReference>
<evidence type="ECO:0000256" key="5">
    <source>
        <dbReference type="SAM" id="MobiDB-lite"/>
    </source>
</evidence>
<protein>
    <recommendedName>
        <fullName evidence="6">FYVE-type domain-containing protein</fullName>
    </recommendedName>
</protein>
<feature type="domain" description="FYVE-type" evidence="6">
    <location>
        <begin position="139"/>
        <end position="173"/>
    </location>
</feature>
<comment type="caution">
    <text evidence="7">The sequence shown here is derived from an EMBL/GenBank/DDBJ whole genome shotgun (WGS) entry which is preliminary data.</text>
</comment>
<dbReference type="InterPro" id="IPR011011">
    <property type="entry name" value="Znf_FYVE_PHD"/>
</dbReference>
<reference evidence="7" key="1">
    <citation type="submission" date="2020-07" db="EMBL/GenBank/DDBJ databases">
        <authorList>
            <person name="Nazaruddin N."/>
        </authorList>
    </citation>
    <scope>NUCLEOTIDE SEQUENCE</scope>
</reference>